<proteinExistence type="predicted"/>
<dbReference type="GO" id="GO:0000287">
    <property type="term" value="F:magnesium ion binding"/>
    <property type="evidence" value="ECO:0007669"/>
    <property type="project" value="InterPro"/>
</dbReference>
<keyword evidence="3" id="KW-0460">Magnesium</keyword>
<evidence type="ECO:0000256" key="2">
    <source>
        <dbReference type="ARBA" id="ARBA00022723"/>
    </source>
</evidence>
<dbReference type="NCBIfam" id="TIGR00556">
    <property type="entry name" value="pantethn_trn"/>
    <property type="match status" value="1"/>
</dbReference>
<dbReference type="AlphaFoldDB" id="A0A9C9EKL2"/>
<reference evidence="5" key="1">
    <citation type="journal article" date="2020" name="mSystems">
        <title>Genome- and Community-Level Interaction Insights into Carbon Utilization and Element Cycling Functions of Hydrothermarchaeota in Hydrothermal Sediment.</title>
        <authorList>
            <person name="Zhou Z."/>
            <person name="Liu Y."/>
            <person name="Xu W."/>
            <person name="Pan J."/>
            <person name="Luo Z.H."/>
            <person name="Li M."/>
        </authorList>
    </citation>
    <scope>NUCLEOTIDE SEQUENCE</scope>
    <source>
        <strain evidence="5">HyVt-388</strain>
    </source>
</reference>
<accession>A0A9C9EKL2</accession>
<sequence length="113" mass="13032">MMIKGIGIDLINIERFETLKNKKEFLNQILTKNELKICAAGKKKNRCYVLLFTVKEAIFKACRIGLSFGSYWRDIEICNGLSISYTGRFRRIKKIHVSSGCSKRYALSFAIKE</sequence>
<evidence type="ECO:0000256" key="3">
    <source>
        <dbReference type="ARBA" id="ARBA00022842"/>
    </source>
</evidence>
<name>A0A9C9EKL2_UNCW3</name>
<keyword evidence="2" id="KW-0479">Metal-binding</keyword>
<dbReference type="GO" id="GO:0006633">
    <property type="term" value="P:fatty acid biosynthetic process"/>
    <property type="evidence" value="ECO:0007669"/>
    <property type="project" value="InterPro"/>
</dbReference>
<protein>
    <submittedName>
        <fullName evidence="5">4'-phosphopantetheinyl transferase superfamily protein</fullName>
    </submittedName>
</protein>
<dbReference type="Proteomes" id="UP000885826">
    <property type="component" value="Unassembled WGS sequence"/>
</dbReference>
<dbReference type="Gene3D" id="3.90.470.20">
    <property type="entry name" value="4'-phosphopantetheinyl transferase domain"/>
    <property type="match status" value="1"/>
</dbReference>
<evidence type="ECO:0000313" key="5">
    <source>
        <dbReference type="EMBL" id="HEC77630.1"/>
    </source>
</evidence>
<dbReference type="Pfam" id="PF01648">
    <property type="entry name" value="ACPS"/>
    <property type="match status" value="1"/>
</dbReference>
<dbReference type="InterPro" id="IPR008278">
    <property type="entry name" value="4-PPantetheinyl_Trfase_dom"/>
</dbReference>
<gene>
    <name evidence="5" type="ORF">ENI34_00625</name>
</gene>
<comment type="caution">
    <text evidence="5">The sequence shown here is derived from an EMBL/GenBank/DDBJ whole genome shotgun (WGS) entry which is preliminary data.</text>
</comment>
<dbReference type="GO" id="GO:0008897">
    <property type="term" value="F:holo-[acyl-carrier-protein] synthase activity"/>
    <property type="evidence" value="ECO:0007669"/>
    <property type="project" value="InterPro"/>
</dbReference>
<keyword evidence="1 5" id="KW-0808">Transferase</keyword>
<dbReference type="InterPro" id="IPR037143">
    <property type="entry name" value="4-PPantetheinyl_Trfase_dom_sf"/>
</dbReference>
<dbReference type="EMBL" id="DRIG01000009">
    <property type="protein sequence ID" value="HEC77630.1"/>
    <property type="molecule type" value="Genomic_DNA"/>
</dbReference>
<organism evidence="5 6">
    <name type="scientific">candidate division WOR-3 bacterium</name>
    <dbReference type="NCBI Taxonomy" id="2052148"/>
    <lineage>
        <taxon>Bacteria</taxon>
        <taxon>Bacteria division WOR-3</taxon>
    </lineage>
</organism>
<dbReference type="InterPro" id="IPR004568">
    <property type="entry name" value="Ppantetheine-prot_Trfase_dom"/>
</dbReference>
<feature type="domain" description="4'-phosphopantetheinyl transferase" evidence="4">
    <location>
        <begin position="5"/>
        <end position="109"/>
    </location>
</feature>
<dbReference type="SUPFAM" id="SSF56214">
    <property type="entry name" value="4'-phosphopantetheinyl transferase"/>
    <property type="match status" value="1"/>
</dbReference>
<evidence type="ECO:0000313" key="6">
    <source>
        <dbReference type="Proteomes" id="UP000885826"/>
    </source>
</evidence>
<evidence type="ECO:0000259" key="4">
    <source>
        <dbReference type="Pfam" id="PF01648"/>
    </source>
</evidence>
<evidence type="ECO:0000256" key="1">
    <source>
        <dbReference type="ARBA" id="ARBA00022679"/>
    </source>
</evidence>